<gene>
    <name evidence="2" type="ORF">ROA7023_04641</name>
</gene>
<dbReference type="AlphaFoldDB" id="A0A1Y5U0R1"/>
<organism evidence="2 3">
    <name type="scientific">Roseisalinus antarcticus</name>
    <dbReference type="NCBI Taxonomy" id="254357"/>
    <lineage>
        <taxon>Bacteria</taxon>
        <taxon>Pseudomonadati</taxon>
        <taxon>Pseudomonadota</taxon>
        <taxon>Alphaproteobacteria</taxon>
        <taxon>Rhodobacterales</taxon>
        <taxon>Roseobacteraceae</taxon>
        <taxon>Roseisalinus</taxon>
    </lineage>
</organism>
<dbReference type="EMBL" id="FWFZ01000081">
    <property type="protein sequence ID" value="SLN77995.1"/>
    <property type="molecule type" value="Genomic_DNA"/>
</dbReference>
<protein>
    <submittedName>
        <fullName evidence="2">Uncharacterized protein</fullName>
    </submittedName>
</protein>
<name>A0A1Y5U0R1_9RHOB</name>
<accession>A0A1Y5U0R1</accession>
<proteinExistence type="predicted"/>
<dbReference type="Proteomes" id="UP000193900">
    <property type="component" value="Unassembled WGS sequence"/>
</dbReference>
<evidence type="ECO:0000256" key="1">
    <source>
        <dbReference type="SAM" id="MobiDB-lite"/>
    </source>
</evidence>
<keyword evidence="3" id="KW-1185">Reference proteome</keyword>
<evidence type="ECO:0000313" key="2">
    <source>
        <dbReference type="EMBL" id="SLN77995.1"/>
    </source>
</evidence>
<feature type="region of interest" description="Disordered" evidence="1">
    <location>
        <begin position="104"/>
        <end position="144"/>
    </location>
</feature>
<sequence>MQVHRHLVSVQQVNVQRNGRCIGHHPQPRKTLATLNHRPHGHGLQPVEIGKPARIRMIGPAQPEHLQPFAHCPVRMGGLRLDPRADDIAHQAVHCSRDPRVVPCIPPGTSRRRARAREDRRVQPIDRPRPLPPPPATRSVETTGAREVEEAMEEGPHGWQNRLIRTLKLLGMFGKHFKRKSRTLLCRRIPGGAYNWASDYSFTAFVTAPICGQGDKSCKQMRAQAIHTTKRLVGARTVRHRSYKVIKPLISF</sequence>
<feature type="compositionally biased region" description="Basic and acidic residues" evidence="1">
    <location>
        <begin position="116"/>
        <end position="129"/>
    </location>
</feature>
<reference evidence="2 3" key="1">
    <citation type="submission" date="2017-03" db="EMBL/GenBank/DDBJ databases">
        <authorList>
            <person name="Afonso C.L."/>
            <person name="Miller P.J."/>
            <person name="Scott M.A."/>
            <person name="Spackman E."/>
            <person name="Goraichik I."/>
            <person name="Dimitrov K.M."/>
            <person name="Suarez D.L."/>
            <person name="Swayne D.E."/>
        </authorList>
    </citation>
    <scope>NUCLEOTIDE SEQUENCE [LARGE SCALE GENOMIC DNA]</scope>
    <source>
        <strain evidence="2 3">CECT 7023</strain>
    </source>
</reference>
<evidence type="ECO:0000313" key="3">
    <source>
        <dbReference type="Proteomes" id="UP000193900"/>
    </source>
</evidence>